<dbReference type="InterPro" id="IPR002298">
    <property type="entry name" value="DNA_polymerase_A"/>
</dbReference>
<dbReference type="GO" id="GO:0003887">
    <property type="term" value="F:DNA-directed DNA polymerase activity"/>
    <property type="evidence" value="ECO:0007669"/>
    <property type="project" value="InterPro"/>
</dbReference>
<feature type="non-terminal residue" evidence="2">
    <location>
        <position position="1"/>
    </location>
</feature>
<feature type="non-terminal residue" evidence="2">
    <location>
        <position position="167"/>
    </location>
</feature>
<sequence>MNSTSLCGKGNIDKGYYSNFPLLPDGQFIHADVNICYGIIYGIGAKSLGEQMGVQETDALCFIESFKSRYPDQHMETKFLKETVKKCTQDGFVQTIMGRRRYLPAIKETNPYKKAQAERQAVNTVIQGSAADIVKVATANIQTQLEALPSTVKSFGHLESPFPKILS</sequence>
<proteinExistence type="predicted"/>
<organism evidence="2 3">
    <name type="scientific">Ophiophagus hannah</name>
    <name type="common">King cobra</name>
    <name type="synonym">Naja hannah</name>
    <dbReference type="NCBI Taxonomy" id="8665"/>
    <lineage>
        <taxon>Eukaryota</taxon>
        <taxon>Metazoa</taxon>
        <taxon>Chordata</taxon>
        <taxon>Craniata</taxon>
        <taxon>Vertebrata</taxon>
        <taxon>Euteleostomi</taxon>
        <taxon>Lepidosauria</taxon>
        <taxon>Squamata</taxon>
        <taxon>Bifurcata</taxon>
        <taxon>Unidentata</taxon>
        <taxon>Episquamata</taxon>
        <taxon>Toxicofera</taxon>
        <taxon>Serpentes</taxon>
        <taxon>Colubroidea</taxon>
        <taxon>Elapidae</taxon>
        <taxon>Elapinae</taxon>
        <taxon>Ophiophagus</taxon>
    </lineage>
</organism>
<dbReference type="PANTHER" id="PTHR10133:SF62">
    <property type="entry name" value="DNA POLYMERASE THETA"/>
    <property type="match status" value="1"/>
</dbReference>
<dbReference type="GO" id="GO:0006261">
    <property type="term" value="P:DNA-templated DNA replication"/>
    <property type="evidence" value="ECO:0007669"/>
    <property type="project" value="InterPro"/>
</dbReference>
<dbReference type="Gene3D" id="1.10.150.20">
    <property type="entry name" value="5' to 3' exonuclease, C-terminal subdomain"/>
    <property type="match status" value="1"/>
</dbReference>
<evidence type="ECO:0000313" key="3">
    <source>
        <dbReference type="Proteomes" id="UP000018936"/>
    </source>
</evidence>
<reference evidence="2 3" key="1">
    <citation type="journal article" date="2013" name="Proc. Natl. Acad. Sci. U.S.A.">
        <title>The king cobra genome reveals dynamic gene evolution and adaptation in the snake venom system.</title>
        <authorList>
            <person name="Vonk F.J."/>
            <person name="Casewell N.R."/>
            <person name="Henkel C.V."/>
            <person name="Heimberg A.M."/>
            <person name="Jansen H.J."/>
            <person name="McCleary R.J."/>
            <person name="Kerkkamp H.M."/>
            <person name="Vos R.A."/>
            <person name="Guerreiro I."/>
            <person name="Calvete J.J."/>
            <person name="Wuster W."/>
            <person name="Woods A.E."/>
            <person name="Logan J.M."/>
            <person name="Harrison R.A."/>
            <person name="Castoe T.A."/>
            <person name="de Koning A.P."/>
            <person name="Pollock D.D."/>
            <person name="Yandell M."/>
            <person name="Calderon D."/>
            <person name="Renjifo C."/>
            <person name="Currier R.B."/>
            <person name="Salgado D."/>
            <person name="Pla D."/>
            <person name="Sanz L."/>
            <person name="Hyder A.S."/>
            <person name="Ribeiro J.M."/>
            <person name="Arntzen J.W."/>
            <person name="van den Thillart G.E."/>
            <person name="Boetzer M."/>
            <person name="Pirovano W."/>
            <person name="Dirks R.P."/>
            <person name="Spaink H.P."/>
            <person name="Duboule D."/>
            <person name="McGlinn E."/>
            <person name="Kini R.M."/>
            <person name="Richardson M.K."/>
        </authorList>
    </citation>
    <scope>NUCLEOTIDE SEQUENCE</scope>
    <source>
        <tissue evidence="2">Blood</tissue>
    </source>
</reference>
<gene>
    <name evidence="2" type="primary">POLQ</name>
    <name evidence="2" type="ORF">L345_04924</name>
</gene>
<dbReference type="Proteomes" id="UP000018936">
    <property type="component" value="Unassembled WGS sequence"/>
</dbReference>
<feature type="domain" description="DNA-directed DNA polymerase family A palm" evidence="1">
    <location>
        <begin position="10"/>
        <end position="164"/>
    </location>
</feature>
<dbReference type="InterPro" id="IPR043502">
    <property type="entry name" value="DNA/RNA_pol_sf"/>
</dbReference>
<evidence type="ECO:0000259" key="1">
    <source>
        <dbReference type="SMART" id="SM00482"/>
    </source>
</evidence>
<dbReference type="EMBL" id="AZIM01000798">
    <property type="protein sequence ID" value="ETE69290.1"/>
    <property type="molecule type" value="Genomic_DNA"/>
</dbReference>
<dbReference type="PRINTS" id="PR00868">
    <property type="entry name" value="DNAPOLI"/>
</dbReference>
<dbReference type="AlphaFoldDB" id="V8P4M4"/>
<evidence type="ECO:0000313" key="2">
    <source>
        <dbReference type="EMBL" id="ETE69290.1"/>
    </source>
</evidence>
<dbReference type="GO" id="GO:0003677">
    <property type="term" value="F:DNA binding"/>
    <property type="evidence" value="ECO:0007669"/>
    <property type="project" value="InterPro"/>
</dbReference>
<protein>
    <submittedName>
        <fullName evidence="2">DNA polymerase theta</fullName>
    </submittedName>
</protein>
<dbReference type="PANTHER" id="PTHR10133">
    <property type="entry name" value="DNA POLYMERASE I"/>
    <property type="match status" value="1"/>
</dbReference>
<comment type="caution">
    <text evidence="2">The sequence shown here is derived from an EMBL/GenBank/DDBJ whole genome shotgun (WGS) entry which is preliminary data.</text>
</comment>
<dbReference type="SMART" id="SM00482">
    <property type="entry name" value="POLAc"/>
    <property type="match status" value="1"/>
</dbReference>
<dbReference type="Pfam" id="PF00476">
    <property type="entry name" value="DNA_pol_A"/>
    <property type="match status" value="1"/>
</dbReference>
<dbReference type="InterPro" id="IPR001098">
    <property type="entry name" value="DNA-dir_DNA_pol_A_palm_dom"/>
</dbReference>
<dbReference type="GO" id="GO:0097681">
    <property type="term" value="P:double-strand break repair via alternative nonhomologous end joining"/>
    <property type="evidence" value="ECO:0007669"/>
    <property type="project" value="TreeGrafter"/>
</dbReference>
<name>V8P4M4_OPHHA</name>
<keyword evidence="3" id="KW-1185">Reference proteome</keyword>
<dbReference type="OrthoDB" id="2320933at2759"/>
<dbReference type="SUPFAM" id="SSF56672">
    <property type="entry name" value="DNA/RNA polymerases"/>
    <property type="match status" value="1"/>
</dbReference>
<accession>V8P4M4</accession>